<keyword evidence="2" id="KW-0472">Membrane</keyword>
<sequence>MGASLSSSSAAASSSPIPTDSQFRRGKLACRFLMISNCALAVYIITRPRNKEQKKAKRAPPPAPGTAAPDEYPPAAADPAPARAAADPAAAEIRIEEH</sequence>
<dbReference type="Proteomes" id="UP000594263">
    <property type="component" value="Unplaced"/>
</dbReference>
<dbReference type="AlphaFoldDB" id="A0A7N0T2B9"/>
<feature type="compositionally biased region" description="Low complexity" evidence="1">
    <location>
        <begin position="65"/>
        <end position="91"/>
    </location>
</feature>
<accession>A0A7N0T2B9</accession>
<evidence type="ECO:0000256" key="1">
    <source>
        <dbReference type="SAM" id="MobiDB-lite"/>
    </source>
</evidence>
<protein>
    <submittedName>
        <fullName evidence="3">Uncharacterized protein</fullName>
    </submittedName>
</protein>
<name>A0A7N0T2B9_KALFE</name>
<feature type="region of interest" description="Disordered" evidence="1">
    <location>
        <begin position="1"/>
        <end position="22"/>
    </location>
</feature>
<dbReference type="EnsemblPlants" id="Kaladp0018s0231.1.v1.1">
    <property type="protein sequence ID" value="Kaladp0018s0231.1.v1.1"/>
    <property type="gene ID" value="Kaladp0018s0231.v1.1"/>
</dbReference>
<feature type="compositionally biased region" description="Low complexity" evidence="1">
    <location>
        <begin position="1"/>
        <end position="15"/>
    </location>
</feature>
<proteinExistence type="predicted"/>
<feature type="region of interest" description="Disordered" evidence="1">
    <location>
        <begin position="49"/>
        <end position="98"/>
    </location>
</feature>
<keyword evidence="4" id="KW-1185">Reference proteome</keyword>
<evidence type="ECO:0000256" key="2">
    <source>
        <dbReference type="SAM" id="Phobius"/>
    </source>
</evidence>
<reference evidence="3" key="1">
    <citation type="submission" date="2021-01" db="UniProtKB">
        <authorList>
            <consortium name="EnsemblPlants"/>
        </authorList>
    </citation>
    <scope>IDENTIFICATION</scope>
</reference>
<evidence type="ECO:0000313" key="4">
    <source>
        <dbReference type="Proteomes" id="UP000594263"/>
    </source>
</evidence>
<evidence type="ECO:0000313" key="3">
    <source>
        <dbReference type="EnsemblPlants" id="Kaladp0018s0231.1.v1.1"/>
    </source>
</evidence>
<organism evidence="3 4">
    <name type="scientific">Kalanchoe fedtschenkoi</name>
    <name type="common">Lavender scallops</name>
    <name type="synonym">South American air plant</name>
    <dbReference type="NCBI Taxonomy" id="63787"/>
    <lineage>
        <taxon>Eukaryota</taxon>
        <taxon>Viridiplantae</taxon>
        <taxon>Streptophyta</taxon>
        <taxon>Embryophyta</taxon>
        <taxon>Tracheophyta</taxon>
        <taxon>Spermatophyta</taxon>
        <taxon>Magnoliopsida</taxon>
        <taxon>eudicotyledons</taxon>
        <taxon>Gunneridae</taxon>
        <taxon>Pentapetalae</taxon>
        <taxon>Saxifragales</taxon>
        <taxon>Crassulaceae</taxon>
        <taxon>Kalanchoe</taxon>
    </lineage>
</organism>
<keyword evidence="2" id="KW-0812">Transmembrane</keyword>
<dbReference type="Gramene" id="Kaladp0018s0231.1.v1.1">
    <property type="protein sequence ID" value="Kaladp0018s0231.1.v1.1"/>
    <property type="gene ID" value="Kaladp0018s0231.v1.1"/>
</dbReference>
<feature type="transmembrane region" description="Helical" evidence="2">
    <location>
        <begin position="26"/>
        <end position="45"/>
    </location>
</feature>
<keyword evidence="2" id="KW-1133">Transmembrane helix</keyword>